<reference evidence="1 2" key="1">
    <citation type="journal article" date="2020" name="Nature">
        <title>Bacterial chemolithoautotrophy via manganese oxidation.</title>
        <authorList>
            <person name="Yu H."/>
            <person name="Leadbetter J.R."/>
        </authorList>
    </citation>
    <scope>NUCLEOTIDE SEQUENCE [LARGE SCALE GENOMIC DNA]</scope>
    <source>
        <strain evidence="1 2">Mn-1</strain>
    </source>
</reference>
<sequence>MNTELIVALISGGIALVSAGFAMWGQFTSARLAADLQNLQLAEARRLEREKTVSRYREPLARAAHDLQSRLYNILAQGFMHLSAENKTERERSYVLNNTVYLIAQYFAWTEIIRRDIQHIDLGTEEETTKLARLQDNTYRLWQTDRFGSLFRVFAGEQRAIGERMIIETPRGPECIGYSAFLDQNLSEKDPLLNALREDVRECSASLEEARPRLIAIQNVLIDLLDFLDPNYVRFPKERRRKVGQ</sequence>
<dbReference type="AlphaFoldDB" id="A0A7X6ICN4"/>
<comment type="caution">
    <text evidence="1">The sequence shown here is derived from an EMBL/GenBank/DDBJ whole genome shotgun (WGS) entry which is preliminary data.</text>
</comment>
<name>A0A7X6ICN4_9BACT</name>
<dbReference type="EMBL" id="VTOW01000005">
    <property type="protein sequence ID" value="NKE73001.1"/>
    <property type="molecule type" value="Genomic_DNA"/>
</dbReference>
<accession>A0A7X6ICN4</accession>
<proteinExistence type="predicted"/>
<organism evidence="1 2">
    <name type="scientific">Candidatus Manganitrophus noduliformans</name>
    <dbReference type="NCBI Taxonomy" id="2606439"/>
    <lineage>
        <taxon>Bacteria</taxon>
        <taxon>Pseudomonadati</taxon>
        <taxon>Nitrospirota</taxon>
        <taxon>Nitrospiria</taxon>
        <taxon>Candidatus Troglogloeales</taxon>
        <taxon>Candidatus Manganitrophaceae</taxon>
        <taxon>Candidatus Manganitrophus</taxon>
    </lineage>
</organism>
<protein>
    <submittedName>
        <fullName evidence="1">Lysogenic protein</fullName>
    </submittedName>
</protein>
<dbReference type="Proteomes" id="UP000534783">
    <property type="component" value="Unassembled WGS sequence"/>
</dbReference>
<dbReference type="RefSeq" id="WP_168062950.1">
    <property type="nucleotide sequence ID" value="NZ_VTOW01000005.1"/>
</dbReference>
<gene>
    <name evidence="1" type="ORF">MNODULE_19795</name>
</gene>
<evidence type="ECO:0000313" key="1">
    <source>
        <dbReference type="EMBL" id="NKE73001.1"/>
    </source>
</evidence>
<evidence type="ECO:0000313" key="2">
    <source>
        <dbReference type="Proteomes" id="UP000534783"/>
    </source>
</evidence>
<keyword evidence="2" id="KW-1185">Reference proteome</keyword>